<dbReference type="Proteomes" id="UP000005239">
    <property type="component" value="Unassembled WGS sequence"/>
</dbReference>
<proteinExistence type="predicted"/>
<gene>
    <name evidence="1" type="primary">WBGene00282898</name>
</gene>
<sequence>MLSKLNVLVSEPLIVWERGREEVGERRTVDLPPPPGLFLAPPSTQFVKVFEFPALAPGGPFAVGPQLP</sequence>
<organism evidence="1 2">
    <name type="scientific">Pristionchus pacificus</name>
    <name type="common">Parasitic nematode worm</name>
    <dbReference type="NCBI Taxonomy" id="54126"/>
    <lineage>
        <taxon>Eukaryota</taxon>
        <taxon>Metazoa</taxon>
        <taxon>Ecdysozoa</taxon>
        <taxon>Nematoda</taxon>
        <taxon>Chromadorea</taxon>
        <taxon>Rhabditida</taxon>
        <taxon>Rhabditina</taxon>
        <taxon>Diplogasteromorpha</taxon>
        <taxon>Diplogasteroidea</taxon>
        <taxon>Neodiplogasteridae</taxon>
        <taxon>Pristionchus</taxon>
    </lineage>
</organism>
<evidence type="ECO:0000313" key="1">
    <source>
        <dbReference type="EnsemblMetazoa" id="PPA44529.1"/>
    </source>
</evidence>
<accession>A0A8R1Z643</accession>
<dbReference type="AlphaFoldDB" id="A0A454Y5M0"/>
<name>A0A454Y5M0_PRIPA</name>
<keyword evidence="2" id="KW-1185">Reference proteome</keyword>
<protein>
    <submittedName>
        <fullName evidence="1">Uncharacterized protein</fullName>
    </submittedName>
</protein>
<accession>A0A454Y5M0</accession>
<dbReference type="EnsemblMetazoa" id="PPA44529.1">
    <property type="protein sequence ID" value="PPA44529.1"/>
    <property type="gene ID" value="WBGene00282898"/>
</dbReference>
<evidence type="ECO:0000313" key="2">
    <source>
        <dbReference type="Proteomes" id="UP000005239"/>
    </source>
</evidence>
<reference evidence="2" key="1">
    <citation type="journal article" date="2008" name="Nat. Genet.">
        <title>The Pristionchus pacificus genome provides a unique perspective on nematode lifestyle and parasitism.</title>
        <authorList>
            <person name="Dieterich C."/>
            <person name="Clifton S.W."/>
            <person name="Schuster L.N."/>
            <person name="Chinwalla A."/>
            <person name="Delehaunty K."/>
            <person name="Dinkelacker I."/>
            <person name="Fulton L."/>
            <person name="Fulton R."/>
            <person name="Godfrey J."/>
            <person name="Minx P."/>
            <person name="Mitreva M."/>
            <person name="Roeseler W."/>
            <person name="Tian H."/>
            <person name="Witte H."/>
            <person name="Yang S.P."/>
            <person name="Wilson R.K."/>
            <person name="Sommer R.J."/>
        </authorList>
    </citation>
    <scope>NUCLEOTIDE SEQUENCE [LARGE SCALE GENOMIC DNA]</scope>
    <source>
        <strain evidence="2">PS312</strain>
    </source>
</reference>
<reference evidence="1" key="2">
    <citation type="submission" date="2022-06" db="UniProtKB">
        <authorList>
            <consortium name="EnsemblMetazoa"/>
        </authorList>
    </citation>
    <scope>IDENTIFICATION</scope>
    <source>
        <strain evidence="1">PS312</strain>
    </source>
</reference>